<dbReference type="AlphaFoldDB" id="A0AAD4E2E8"/>
<sequence>MFHNKHPPKTVEAALLDRVSENQRSATMQNDEQEDSEKKKAKANRAGGVVQAQATRNTRRKRKRDDVDIDFEHDSNKENHISSYRAPKQPFPPGAPTKRICREKTGTEWQSVLDITKYGEELLLSNQK</sequence>
<dbReference type="GeneID" id="64661906"/>
<proteinExistence type="predicted"/>
<organism evidence="2 3">
    <name type="scientific">Suillus fuscotomentosus</name>
    <dbReference type="NCBI Taxonomy" id="1912939"/>
    <lineage>
        <taxon>Eukaryota</taxon>
        <taxon>Fungi</taxon>
        <taxon>Dikarya</taxon>
        <taxon>Basidiomycota</taxon>
        <taxon>Agaricomycotina</taxon>
        <taxon>Agaricomycetes</taxon>
        <taxon>Agaricomycetidae</taxon>
        <taxon>Boletales</taxon>
        <taxon>Suillineae</taxon>
        <taxon>Suillaceae</taxon>
        <taxon>Suillus</taxon>
    </lineage>
</organism>
<dbReference type="EMBL" id="JABBWK010000050">
    <property type="protein sequence ID" value="KAG1897048.1"/>
    <property type="molecule type" value="Genomic_DNA"/>
</dbReference>
<dbReference type="RefSeq" id="XP_041222624.1">
    <property type="nucleotide sequence ID" value="XM_041367608.1"/>
</dbReference>
<evidence type="ECO:0000313" key="2">
    <source>
        <dbReference type="EMBL" id="KAG1897048.1"/>
    </source>
</evidence>
<dbReference type="Proteomes" id="UP001195769">
    <property type="component" value="Unassembled WGS sequence"/>
</dbReference>
<evidence type="ECO:0000313" key="3">
    <source>
        <dbReference type="Proteomes" id="UP001195769"/>
    </source>
</evidence>
<gene>
    <name evidence="2" type="ORF">F5891DRAFT_1192472</name>
</gene>
<feature type="compositionally biased region" description="Basic and acidic residues" evidence="1">
    <location>
        <begin position="64"/>
        <end position="80"/>
    </location>
</feature>
<feature type="region of interest" description="Disordered" evidence="1">
    <location>
        <begin position="18"/>
        <end position="96"/>
    </location>
</feature>
<keyword evidence="3" id="KW-1185">Reference proteome</keyword>
<reference evidence="2" key="1">
    <citation type="journal article" date="2020" name="New Phytol.">
        <title>Comparative genomics reveals dynamic genome evolution in host specialist ectomycorrhizal fungi.</title>
        <authorList>
            <person name="Lofgren L.A."/>
            <person name="Nguyen N.H."/>
            <person name="Vilgalys R."/>
            <person name="Ruytinx J."/>
            <person name="Liao H.L."/>
            <person name="Branco S."/>
            <person name="Kuo A."/>
            <person name="LaButti K."/>
            <person name="Lipzen A."/>
            <person name="Andreopoulos W."/>
            <person name="Pangilinan J."/>
            <person name="Riley R."/>
            <person name="Hundley H."/>
            <person name="Na H."/>
            <person name="Barry K."/>
            <person name="Grigoriev I.V."/>
            <person name="Stajich J.E."/>
            <person name="Kennedy P.G."/>
        </authorList>
    </citation>
    <scope>NUCLEOTIDE SEQUENCE</scope>
    <source>
        <strain evidence="2">FC203</strain>
    </source>
</reference>
<accession>A0AAD4E2E8</accession>
<protein>
    <submittedName>
        <fullName evidence="2">Uncharacterized protein</fullName>
    </submittedName>
</protein>
<comment type="caution">
    <text evidence="2">The sequence shown here is derived from an EMBL/GenBank/DDBJ whole genome shotgun (WGS) entry which is preliminary data.</text>
</comment>
<evidence type="ECO:0000256" key="1">
    <source>
        <dbReference type="SAM" id="MobiDB-lite"/>
    </source>
</evidence>
<name>A0AAD4E2E8_9AGAM</name>